<dbReference type="PROSITE" id="PS00107">
    <property type="entry name" value="PROTEIN_KINASE_ATP"/>
    <property type="match status" value="1"/>
</dbReference>
<comment type="function">
    <text evidence="8">CIPK serine-threonine protein kinases interact with CBL proteins. Binding of a CBL protein to the regulatory NAF domain of CIPK protein lead to the activation of the kinase in a calcium-dependent manner.</text>
</comment>
<sequence length="313" mass="35620">MTKPNIPPSNRKIRLNSFFTSAKTNREGKRKTRVMSDALKRDYQVNEEIGRGRFGTVFRCISRAFGGFYAVKSMDKRRISAGDSLDAECLVNETKILHLLYPHPHILALHNLYEDEFHLHIVLDLCSSDLHRRINLQVFSEPEAALVMSQLMSALAHCHRHGVAHRDIKPDNILFDEWNSLKLADFGSVEMFKLGEESMSGVVGTPYYVAPEVLAGKNYCEKVDVWSAGVVLYVMVAGFPPFQGESVVEIFHAVLRSNLRFPPRVFHSVSPMAKDLLRKMLCKDVFRRLSAEQVLRHPWITAWGGNRPAKELD</sequence>
<dbReference type="GeneID" id="111474015"/>
<evidence type="ECO:0000313" key="13">
    <source>
        <dbReference type="RefSeq" id="XP_022975051.1"/>
    </source>
</evidence>
<dbReference type="PROSITE" id="PS50011">
    <property type="entry name" value="PROTEIN_KINASE_DOM"/>
    <property type="match status" value="1"/>
</dbReference>
<evidence type="ECO:0000256" key="9">
    <source>
        <dbReference type="PROSITE-ProRule" id="PRU10141"/>
    </source>
</evidence>
<dbReference type="PIRSF" id="PIRSF000654">
    <property type="entry name" value="Integrin-linked_kinase"/>
    <property type="match status" value="1"/>
</dbReference>
<name>A0A6J1ID47_CUCMA</name>
<dbReference type="RefSeq" id="XP_022975051.1">
    <property type="nucleotide sequence ID" value="XM_023119283.1"/>
</dbReference>
<evidence type="ECO:0000256" key="8">
    <source>
        <dbReference type="ARBA" id="ARBA00058225"/>
    </source>
</evidence>
<dbReference type="GO" id="GO:0004674">
    <property type="term" value="F:protein serine/threonine kinase activity"/>
    <property type="evidence" value="ECO:0007669"/>
    <property type="project" value="UniProtKB-KW"/>
</dbReference>
<keyword evidence="7 9" id="KW-0067">ATP-binding</keyword>
<evidence type="ECO:0000256" key="2">
    <source>
        <dbReference type="ARBA" id="ARBA00006234"/>
    </source>
</evidence>
<dbReference type="CDD" id="cd05117">
    <property type="entry name" value="STKc_CAMK"/>
    <property type="match status" value="1"/>
</dbReference>
<gene>
    <name evidence="13" type="primary">LOC111474015</name>
</gene>
<keyword evidence="5 9" id="KW-0547">Nucleotide-binding</keyword>
<dbReference type="PROSITE" id="PS00108">
    <property type="entry name" value="PROTEIN_KINASE_ST"/>
    <property type="match status" value="1"/>
</dbReference>
<comment type="similarity">
    <text evidence="2">Belongs to the protein kinase superfamily. CAMK Ser/Thr protein kinase family. SNF1 subfamily.</text>
</comment>
<protein>
    <submittedName>
        <fullName evidence="13">Phosphoenolpyruvate carboxylase kinase 2-like</fullName>
    </submittedName>
</protein>
<evidence type="ECO:0000259" key="11">
    <source>
        <dbReference type="PROSITE" id="PS50011"/>
    </source>
</evidence>
<evidence type="ECO:0000256" key="1">
    <source>
        <dbReference type="ARBA" id="ARBA00005354"/>
    </source>
</evidence>
<evidence type="ECO:0000256" key="5">
    <source>
        <dbReference type="ARBA" id="ARBA00022741"/>
    </source>
</evidence>
<dbReference type="InterPro" id="IPR017441">
    <property type="entry name" value="Protein_kinase_ATP_BS"/>
</dbReference>
<evidence type="ECO:0000256" key="10">
    <source>
        <dbReference type="RuleBase" id="RU000304"/>
    </source>
</evidence>
<dbReference type="KEGG" id="cmax:111474015"/>
<evidence type="ECO:0000256" key="7">
    <source>
        <dbReference type="ARBA" id="ARBA00022840"/>
    </source>
</evidence>
<keyword evidence="6" id="KW-0418">Kinase</keyword>
<keyword evidence="4" id="KW-0808">Transferase</keyword>
<feature type="domain" description="Protein kinase" evidence="11">
    <location>
        <begin position="43"/>
        <end position="300"/>
    </location>
</feature>
<dbReference type="Gene3D" id="1.10.510.10">
    <property type="entry name" value="Transferase(Phosphotransferase) domain 1"/>
    <property type="match status" value="1"/>
</dbReference>
<dbReference type="SUPFAM" id="SSF56112">
    <property type="entry name" value="Protein kinase-like (PK-like)"/>
    <property type="match status" value="1"/>
</dbReference>
<dbReference type="SMART" id="SM00220">
    <property type="entry name" value="S_TKc"/>
    <property type="match status" value="1"/>
</dbReference>
<dbReference type="OrthoDB" id="40902at2759"/>
<feature type="binding site" evidence="9">
    <location>
        <position position="72"/>
    </location>
    <ligand>
        <name>ATP</name>
        <dbReference type="ChEBI" id="CHEBI:30616"/>
    </ligand>
</feature>
<dbReference type="GO" id="GO:0005524">
    <property type="term" value="F:ATP binding"/>
    <property type="evidence" value="ECO:0007669"/>
    <property type="project" value="UniProtKB-UniRule"/>
</dbReference>
<dbReference type="InterPro" id="IPR000719">
    <property type="entry name" value="Prot_kinase_dom"/>
</dbReference>
<evidence type="ECO:0000313" key="12">
    <source>
        <dbReference type="Proteomes" id="UP000504608"/>
    </source>
</evidence>
<dbReference type="PANTHER" id="PTHR24349">
    <property type="entry name" value="SERINE/THREONINE-PROTEIN KINASE"/>
    <property type="match status" value="1"/>
</dbReference>
<proteinExistence type="inferred from homology"/>
<organism evidence="12 13">
    <name type="scientific">Cucurbita maxima</name>
    <name type="common">Pumpkin</name>
    <name type="synonym">Winter squash</name>
    <dbReference type="NCBI Taxonomy" id="3661"/>
    <lineage>
        <taxon>Eukaryota</taxon>
        <taxon>Viridiplantae</taxon>
        <taxon>Streptophyta</taxon>
        <taxon>Embryophyta</taxon>
        <taxon>Tracheophyta</taxon>
        <taxon>Spermatophyta</taxon>
        <taxon>Magnoliopsida</taxon>
        <taxon>eudicotyledons</taxon>
        <taxon>Gunneridae</taxon>
        <taxon>Pentapetalae</taxon>
        <taxon>rosids</taxon>
        <taxon>fabids</taxon>
        <taxon>Cucurbitales</taxon>
        <taxon>Cucurbitaceae</taxon>
        <taxon>Cucurbiteae</taxon>
        <taxon>Cucurbita</taxon>
    </lineage>
</organism>
<dbReference type="Pfam" id="PF00069">
    <property type="entry name" value="Pkinase"/>
    <property type="match status" value="1"/>
</dbReference>
<dbReference type="AlphaFoldDB" id="A0A6J1ID47"/>
<dbReference type="InterPro" id="IPR011009">
    <property type="entry name" value="Kinase-like_dom_sf"/>
</dbReference>
<dbReference type="Proteomes" id="UP000504608">
    <property type="component" value="Unplaced"/>
</dbReference>
<evidence type="ECO:0000256" key="3">
    <source>
        <dbReference type="ARBA" id="ARBA00022527"/>
    </source>
</evidence>
<evidence type="ECO:0000256" key="6">
    <source>
        <dbReference type="ARBA" id="ARBA00022777"/>
    </source>
</evidence>
<keyword evidence="3 10" id="KW-0723">Serine/threonine-protein kinase</keyword>
<dbReference type="InterPro" id="IPR008271">
    <property type="entry name" value="Ser/Thr_kinase_AS"/>
</dbReference>
<accession>A0A6J1ID47</accession>
<dbReference type="InterPro" id="IPR050205">
    <property type="entry name" value="CDPK_Ser/Thr_kinases"/>
</dbReference>
<reference evidence="13" key="1">
    <citation type="submission" date="2025-08" db="UniProtKB">
        <authorList>
            <consortium name="RefSeq"/>
        </authorList>
    </citation>
    <scope>IDENTIFICATION</scope>
    <source>
        <tissue evidence="13">Young leaves</tissue>
    </source>
</reference>
<dbReference type="FunFam" id="1.10.510.10:FF:000571">
    <property type="entry name" value="Maternal embryonic leucine zipper kinase"/>
    <property type="match status" value="1"/>
</dbReference>
<comment type="similarity">
    <text evidence="1">Belongs to the protein kinase superfamily. CAMK Ser/Thr protein kinase family. CaMK subfamily.</text>
</comment>
<keyword evidence="12" id="KW-1185">Reference proteome</keyword>
<evidence type="ECO:0000256" key="4">
    <source>
        <dbReference type="ARBA" id="ARBA00022679"/>
    </source>
</evidence>